<evidence type="ECO:0008006" key="3">
    <source>
        <dbReference type="Google" id="ProtNLM"/>
    </source>
</evidence>
<accession>R7ZRZ5</accession>
<comment type="caution">
    <text evidence="1">The sequence shown here is derived from an EMBL/GenBank/DDBJ whole genome shotgun (WGS) entry which is preliminary data.</text>
</comment>
<evidence type="ECO:0000313" key="2">
    <source>
        <dbReference type="Proteomes" id="UP000013909"/>
    </source>
</evidence>
<evidence type="ECO:0000313" key="1">
    <source>
        <dbReference type="EMBL" id="EON76818.1"/>
    </source>
</evidence>
<organism evidence="1 2">
    <name type="scientific">Lunatimonas lonarensis</name>
    <dbReference type="NCBI Taxonomy" id="1232681"/>
    <lineage>
        <taxon>Bacteria</taxon>
        <taxon>Pseudomonadati</taxon>
        <taxon>Bacteroidota</taxon>
        <taxon>Cytophagia</taxon>
        <taxon>Cytophagales</taxon>
        <taxon>Cyclobacteriaceae</taxon>
    </lineage>
</organism>
<dbReference type="InterPro" id="IPR025366">
    <property type="entry name" value="DUF4270"/>
</dbReference>
<sequence>MPAKVAGALFFVLHLAGSCTDPSDIGLVLDPSSNQIGVFYAEIPLSASMVLYDSFNTTSQGRLVIGGDVDDLFGKTEATGYSRLSYNPAAAKPNSEAIFDSAVFTINVQSVHGVDFDQPKTFRVHRLEEPILDTSYYNFSSLRYSDETLAEGSFLIRPDTVNSLRMPLKEEVAAELFGKLVNDDPAFSNIFAFRNYFPGIAIKGNPEENTSVSAAVGNGTGMMLYYHYDEDTVSRTFLITTLQSRHFVGVSSDRSGTPTEMIMERGRAYDVPGDLVGGKSTLGLFLKLDTQPLEAFLDTLQNTTFNQILLEVGPIEAYPEFMWPTRNMIMYFVGENNRLYRRFDGAVIAVQSEGASQISRDQQGNVVPSSSNQSSLNLDEESRVFRNQITSYVNAIYRDGLIRTDLMLYPSFPSTQNNPVTADESKRSLRQYKVRKDKLVLKVYYTRIR</sequence>
<name>R7ZRZ5_9BACT</name>
<dbReference type="Pfam" id="PF14092">
    <property type="entry name" value="DUF4270"/>
    <property type="match status" value="1"/>
</dbReference>
<dbReference type="AlphaFoldDB" id="R7ZRZ5"/>
<dbReference type="Proteomes" id="UP000013909">
    <property type="component" value="Unassembled WGS sequence"/>
</dbReference>
<dbReference type="EMBL" id="AQHR01000073">
    <property type="protein sequence ID" value="EON76818.1"/>
    <property type="molecule type" value="Genomic_DNA"/>
</dbReference>
<gene>
    <name evidence="1" type="ORF">ADIS_2689</name>
</gene>
<proteinExistence type="predicted"/>
<protein>
    <recommendedName>
        <fullName evidence="3">DUF4270 domain-containing protein</fullName>
    </recommendedName>
</protein>
<dbReference type="RefSeq" id="WP_010854824.1">
    <property type="nucleotide sequence ID" value="NZ_AQHR01000073.1"/>
</dbReference>
<keyword evidence="2" id="KW-1185">Reference proteome</keyword>
<reference evidence="1 2" key="1">
    <citation type="submission" date="2013-02" db="EMBL/GenBank/DDBJ databases">
        <title>A novel strain isolated from Lonar lake, Maharashtra, India.</title>
        <authorList>
            <person name="Singh A."/>
        </authorList>
    </citation>
    <scope>NUCLEOTIDE SEQUENCE [LARGE SCALE GENOMIC DNA]</scope>
    <source>
        <strain evidence="1 2">AK24</strain>
    </source>
</reference>
<dbReference type="STRING" id="1232681.ADIS_2689"/>
<dbReference type="PROSITE" id="PS51257">
    <property type="entry name" value="PROKAR_LIPOPROTEIN"/>
    <property type="match status" value="1"/>
</dbReference>